<keyword evidence="1" id="KW-1133">Transmembrane helix</keyword>
<feature type="transmembrane region" description="Helical" evidence="1">
    <location>
        <begin position="341"/>
        <end position="362"/>
    </location>
</feature>
<dbReference type="SUPFAM" id="SSF103473">
    <property type="entry name" value="MFS general substrate transporter"/>
    <property type="match status" value="1"/>
</dbReference>
<feature type="transmembrane region" description="Helical" evidence="1">
    <location>
        <begin position="21"/>
        <end position="45"/>
    </location>
</feature>
<keyword evidence="1" id="KW-0472">Membrane</keyword>
<dbReference type="Gene3D" id="1.20.1250.20">
    <property type="entry name" value="MFS general substrate transporter like domains"/>
    <property type="match status" value="1"/>
</dbReference>
<feature type="transmembrane region" description="Helical" evidence="1">
    <location>
        <begin position="423"/>
        <end position="442"/>
    </location>
</feature>
<feature type="transmembrane region" description="Helical" evidence="1">
    <location>
        <begin position="311"/>
        <end position="329"/>
    </location>
</feature>
<feature type="transmembrane region" description="Helical" evidence="1">
    <location>
        <begin position="280"/>
        <end position="299"/>
    </location>
</feature>
<gene>
    <name evidence="2" type="ORF">BUFA31_00980</name>
</gene>
<evidence type="ECO:0000313" key="2">
    <source>
        <dbReference type="EMBL" id="GFO86934.1"/>
    </source>
</evidence>
<dbReference type="RefSeq" id="WP_158578286.1">
    <property type="nucleotide sequence ID" value="NZ_BLYJ01000001.1"/>
</dbReference>
<reference evidence="2 3" key="1">
    <citation type="submission" date="2020-06" db="EMBL/GenBank/DDBJ databases">
        <title>Characterization of fructooligosaccharide metabolism and fructooligosaccharide-degrading enzymes in human commensal butyrate producers.</title>
        <authorList>
            <person name="Tanno H."/>
            <person name="Fujii T."/>
            <person name="Hirano K."/>
            <person name="Maeno S."/>
            <person name="Tonozuka T."/>
            <person name="Sakamoto M."/>
            <person name="Ohkuma M."/>
            <person name="Tochio T."/>
            <person name="Endo A."/>
        </authorList>
    </citation>
    <scope>NUCLEOTIDE SEQUENCE [LARGE SCALE GENOMIC DNA]</scope>
    <source>
        <strain evidence="2 3">JCM 31056</strain>
    </source>
</reference>
<keyword evidence="1" id="KW-0812">Transmembrane</keyword>
<dbReference type="NCBIfam" id="TIGR00792">
    <property type="entry name" value="gph"/>
    <property type="match status" value="1"/>
</dbReference>
<evidence type="ECO:0000256" key="1">
    <source>
        <dbReference type="SAM" id="Phobius"/>
    </source>
</evidence>
<feature type="transmembrane region" description="Helical" evidence="1">
    <location>
        <begin position="91"/>
        <end position="113"/>
    </location>
</feature>
<keyword evidence="3" id="KW-1185">Reference proteome</keyword>
<sequence length="467" mass="51454">MNLNGYGKLIKKDRVSGFEKFAFGMGEISTNIVFTIATSLLTMFYTDVAHVSAAVIGMIIAVSQIFNGISDISAGFIVDRTRSKYGRARVWMLRMSIPYAIAAVLLMTVPQHVGQFAQAIYVFITYNLMLTVVYTMFQLPFATTMTYMTRDQDERAKINIVRMAMSPIGNILVTYFFTRILNSMPGGMDSQRNWIVLTAIYASLAAVAMLFCFACVRERVQVLDEYGEEKIPLKKAIPALFKNKYFIMLFLFFVFFAMYQTFSGTMASYYCKQIIQDSNIIGNVNAACYGISIFATLLLGKVMHLTTKRNWCIIGALFIIAGSLVVKIAPLSVTMVTVGGLLRGIGMTPILGLIFTMIADAIEYGQWYTGLRTAGAIQSAVTSGQKFGQGIGSALIGFIMSASGYTGAAVEAGSKAAATISNLYIYGIAILGAVMIFILLFYKLDKEYPQIIKELLERESKSKSNNA</sequence>
<organism evidence="2 3">
    <name type="scientific">Butyricicoccus faecihominis</name>
    <dbReference type="NCBI Taxonomy" id="1712515"/>
    <lineage>
        <taxon>Bacteria</taxon>
        <taxon>Bacillati</taxon>
        <taxon>Bacillota</taxon>
        <taxon>Clostridia</taxon>
        <taxon>Eubacteriales</taxon>
        <taxon>Butyricicoccaceae</taxon>
        <taxon>Butyricicoccus</taxon>
    </lineage>
</organism>
<feature type="transmembrane region" description="Helical" evidence="1">
    <location>
        <begin position="245"/>
        <end position="268"/>
    </location>
</feature>
<dbReference type="Proteomes" id="UP000620147">
    <property type="component" value="Unassembled WGS sequence"/>
</dbReference>
<feature type="transmembrane region" description="Helical" evidence="1">
    <location>
        <begin position="119"/>
        <end position="139"/>
    </location>
</feature>
<dbReference type="CDD" id="cd17332">
    <property type="entry name" value="MFS_MelB_like"/>
    <property type="match status" value="1"/>
</dbReference>
<feature type="transmembrane region" description="Helical" evidence="1">
    <location>
        <begin position="194"/>
        <end position="216"/>
    </location>
</feature>
<protein>
    <submittedName>
        <fullName evidence="2">MFS transporter</fullName>
    </submittedName>
</protein>
<dbReference type="InterPro" id="IPR039672">
    <property type="entry name" value="MFS_2"/>
</dbReference>
<evidence type="ECO:0000313" key="3">
    <source>
        <dbReference type="Proteomes" id="UP000620147"/>
    </source>
</evidence>
<dbReference type="EMBL" id="BLYJ01000001">
    <property type="protein sequence ID" value="GFO86934.1"/>
    <property type="molecule type" value="Genomic_DNA"/>
</dbReference>
<dbReference type="InterPro" id="IPR001927">
    <property type="entry name" value="Na/Gal_symport"/>
</dbReference>
<name>A0ABQ1DW61_9FIRM</name>
<dbReference type="InterPro" id="IPR036259">
    <property type="entry name" value="MFS_trans_sf"/>
</dbReference>
<dbReference type="PANTHER" id="PTHR11328">
    <property type="entry name" value="MAJOR FACILITATOR SUPERFAMILY DOMAIN-CONTAINING PROTEIN"/>
    <property type="match status" value="1"/>
</dbReference>
<accession>A0ABQ1DW61</accession>
<feature type="transmembrane region" description="Helical" evidence="1">
    <location>
        <begin position="160"/>
        <end position="182"/>
    </location>
</feature>
<feature type="transmembrane region" description="Helical" evidence="1">
    <location>
        <begin position="51"/>
        <end position="70"/>
    </location>
</feature>
<comment type="caution">
    <text evidence="2">The sequence shown here is derived from an EMBL/GenBank/DDBJ whole genome shotgun (WGS) entry which is preliminary data.</text>
</comment>
<dbReference type="PANTHER" id="PTHR11328:SF24">
    <property type="entry name" value="MAJOR FACILITATOR SUPERFAMILY (MFS) PROFILE DOMAIN-CONTAINING PROTEIN"/>
    <property type="match status" value="1"/>
</dbReference>
<proteinExistence type="predicted"/>
<dbReference type="Pfam" id="PF13347">
    <property type="entry name" value="MFS_2"/>
    <property type="match status" value="1"/>
</dbReference>